<keyword evidence="3" id="KW-0813">Transport</keyword>
<feature type="transmembrane region" description="Helical" evidence="11">
    <location>
        <begin position="347"/>
        <end position="373"/>
    </location>
</feature>
<evidence type="ECO:0000256" key="8">
    <source>
        <dbReference type="ARBA" id="ARBA00023286"/>
    </source>
</evidence>
<name>A0A9W7B3K2_9STRA</name>
<feature type="region of interest" description="Disordered" evidence="10">
    <location>
        <begin position="392"/>
        <end position="419"/>
    </location>
</feature>
<sequence length="445" mass="49993">MGLLPSTVCGRDIDYVFAYPTVKMVKIQDSRLGLFKLFLVFMIVLYIAVFQLWKDSGYLQTEKVSGISRFTLQQPTVDDCSPTNDDCMNDFNALPDLAYCNQSSLPYDGDKYPCQYYESVGLGTMFESSMLVTTRVTTRQEDLVCNFTSETTCPRVYNLTSPDAEKTYYSADVDRFTVLFDTSVMATTLQIYGESSEMEGMLYVEKNSALCASYATATKSWGGKAITSTAPCYIAPNKTNANLDFFQLGILMSAADSDLDVGNNRYDGATMIVEVTYTNMFSWSGLSSKIQYTYKPYLSSSTSFKLYDNVWEGTDNYREKRTLLNKHGIKIDLVQSGDLGAFSFAQLLISLTTSLTLLAMATVITDYIALYFLPDKEKYDEAKYEWTEDFSDMREASRDRKRRNKGLGELSEPGADESYNRLIDSEEHMNLYGAKKGGKGGKGKE</sequence>
<keyword evidence="4 11" id="KW-0812">Transmembrane</keyword>
<evidence type="ECO:0000256" key="3">
    <source>
        <dbReference type="ARBA" id="ARBA00022448"/>
    </source>
</evidence>
<keyword evidence="5 11" id="KW-1133">Transmembrane helix</keyword>
<evidence type="ECO:0000256" key="7">
    <source>
        <dbReference type="ARBA" id="ARBA00023136"/>
    </source>
</evidence>
<evidence type="ECO:0000313" key="12">
    <source>
        <dbReference type="EMBL" id="GMH79853.1"/>
    </source>
</evidence>
<dbReference type="InterPro" id="IPR059116">
    <property type="entry name" value="P2X_receptor"/>
</dbReference>
<dbReference type="Proteomes" id="UP001165085">
    <property type="component" value="Unassembled WGS sequence"/>
</dbReference>
<evidence type="ECO:0000256" key="10">
    <source>
        <dbReference type="SAM" id="MobiDB-lite"/>
    </source>
</evidence>
<keyword evidence="9" id="KW-0407">Ion channel</keyword>
<evidence type="ECO:0000256" key="2">
    <source>
        <dbReference type="ARBA" id="ARBA00009848"/>
    </source>
</evidence>
<dbReference type="OrthoDB" id="494673at2759"/>
<dbReference type="Pfam" id="PF00864">
    <property type="entry name" value="P2X_receptor"/>
    <property type="match status" value="1"/>
</dbReference>
<comment type="subcellular location">
    <subcellularLocation>
        <location evidence="1">Endomembrane system</location>
    </subcellularLocation>
</comment>
<keyword evidence="13" id="KW-1185">Reference proteome</keyword>
<evidence type="ECO:0000256" key="9">
    <source>
        <dbReference type="ARBA" id="ARBA00023303"/>
    </source>
</evidence>
<evidence type="ECO:0000256" key="1">
    <source>
        <dbReference type="ARBA" id="ARBA00004308"/>
    </source>
</evidence>
<dbReference type="GO" id="GO:0016020">
    <property type="term" value="C:membrane"/>
    <property type="evidence" value="ECO:0007669"/>
    <property type="project" value="TreeGrafter"/>
</dbReference>
<dbReference type="GO" id="GO:0012505">
    <property type="term" value="C:endomembrane system"/>
    <property type="evidence" value="ECO:0007669"/>
    <property type="project" value="UniProtKB-SubCell"/>
</dbReference>
<dbReference type="GO" id="GO:0070588">
    <property type="term" value="P:calcium ion transmembrane transport"/>
    <property type="evidence" value="ECO:0007669"/>
    <property type="project" value="TreeGrafter"/>
</dbReference>
<reference evidence="13" key="1">
    <citation type="journal article" date="2023" name="Commun. Biol.">
        <title>Genome analysis of Parmales, the sister group of diatoms, reveals the evolutionary specialization of diatoms from phago-mixotrophs to photoautotrophs.</title>
        <authorList>
            <person name="Ban H."/>
            <person name="Sato S."/>
            <person name="Yoshikawa S."/>
            <person name="Yamada K."/>
            <person name="Nakamura Y."/>
            <person name="Ichinomiya M."/>
            <person name="Sato N."/>
            <person name="Blanc-Mathieu R."/>
            <person name="Endo H."/>
            <person name="Kuwata A."/>
            <person name="Ogata H."/>
        </authorList>
    </citation>
    <scope>NUCLEOTIDE SEQUENCE [LARGE SCALE GENOMIC DNA]</scope>
    <source>
        <strain evidence="13">NIES 3701</strain>
    </source>
</reference>
<evidence type="ECO:0000256" key="6">
    <source>
        <dbReference type="ARBA" id="ARBA00023065"/>
    </source>
</evidence>
<evidence type="ECO:0000256" key="11">
    <source>
        <dbReference type="SAM" id="Phobius"/>
    </source>
</evidence>
<dbReference type="AlphaFoldDB" id="A0A9W7B3K2"/>
<comment type="similarity">
    <text evidence="2">Belongs to the P2X receptor family.</text>
</comment>
<organism evidence="12 13">
    <name type="scientific">Triparma strigata</name>
    <dbReference type="NCBI Taxonomy" id="1606541"/>
    <lineage>
        <taxon>Eukaryota</taxon>
        <taxon>Sar</taxon>
        <taxon>Stramenopiles</taxon>
        <taxon>Ochrophyta</taxon>
        <taxon>Bolidophyceae</taxon>
        <taxon>Parmales</taxon>
        <taxon>Triparmaceae</taxon>
        <taxon>Triparma</taxon>
    </lineage>
</organism>
<accession>A0A9W7B3K2</accession>
<keyword evidence="6" id="KW-0406">Ion transport</keyword>
<dbReference type="PANTHER" id="PTHR10125:SF31">
    <property type="entry name" value="P2X RECEPTOR E"/>
    <property type="match status" value="1"/>
</dbReference>
<dbReference type="EMBL" id="BRXY01000239">
    <property type="protein sequence ID" value="GMH79853.1"/>
    <property type="molecule type" value="Genomic_DNA"/>
</dbReference>
<dbReference type="GO" id="GO:0015267">
    <property type="term" value="F:channel activity"/>
    <property type="evidence" value="ECO:0007669"/>
    <property type="project" value="UniProtKB-ARBA"/>
</dbReference>
<comment type="caution">
    <text evidence="12">The sequence shown here is derived from an EMBL/GenBank/DDBJ whole genome shotgun (WGS) entry which is preliminary data.</text>
</comment>
<keyword evidence="7 11" id="KW-0472">Membrane</keyword>
<protein>
    <submittedName>
        <fullName evidence="12">Uncharacterized protein</fullName>
    </submittedName>
</protein>
<evidence type="ECO:0000256" key="5">
    <source>
        <dbReference type="ARBA" id="ARBA00022989"/>
    </source>
</evidence>
<evidence type="ECO:0000256" key="4">
    <source>
        <dbReference type="ARBA" id="ARBA00022692"/>
    </source>
</evidence>
<dbReference type="Gene3D" id="1.10.287.940">
    <property type="entry name" value="atp-gated p2x4 ion channel"/>
    <property type="match status" value="1"/>
</dbReference>
<dbReference type="GO" id="GO:0007165">
    <property type="term" value="P:signal transduction"/>
    <property type="evidence" value="ECO:0007669"/>
    <property type="project" value="UniProtKB-ARBA"/>
</dbReference>
<keyword evidence="8" id="KW-1071">Ligand-gated ion channel</keyword>
<dbReference type="PANTHER" id="PTHR10125">
    <property type="entry name" value="P2X PURINOCEPTOR"/>
    <property type="match status" value="1"/>
</dbReference>
<evidence type="ECO:0000313" key="13">
    <source>
        <dbReference type="Proteomes" id="UP001165085"/>
    </source>
</evidence>
<proteinExistence type="inferred from homology"/>
<feature type="transmembrane region" description="Helical" evidence="11">
    <location>
        <begin position="33"/>
        <end position="53"/>
    </location>
</feature>
<gene>
    <name evidence="12" type="ORF">TrST_g10324</name>
</gene>